<feature type="region of interest" description="Disordered" evidence="1">
    <location>
        <begin position="172"/>
        <end position="192"/>
    </location>
</feature>
<feature type="transmembrane region" description="Helical" evidence="2">
    <location>
        <begin position="6"/>
        <end position="25"/>
    </location>
</feature>
<feature type="compositionally biased region" description="Polar residues" evidence="1">
    <location>
        <begin position="177"/>
        <end position="186"/>
    </location>
</feature>
<keyword evidence="2" id="KW-1133">Transmembrane helix</keyword>
<evidence type="ECO:0000313" key="3">
    <source>
        <dbReference type="EMBL" id="KAF6017745.1"/>
    </source>
</evidence>
<sequence>MDCQILSYYIIKIWIAFFFTLTSHADELCNLGKKQCQTYPRNTIEWKRDCYVKTSAFDTEIVGNCLSECIPERRSKCDHFCADFEYIEECSEENEHPPVSDSPGDEQDNAAIKLMTYPLPFYAFLIISLILFLSLILLSGHWCQRVYLSRRMTTPAVRYSNEERGNFERHAEELVSRNRQTPPFDSTDTEHN</sequence>
<evidence type="ECO:0000313" key="4">
    <source>
        <dbReference type="Proteomes" id="UP000593567"/>
    </source>
</evidence>
<dbReference type="AlphaFoldDB" id="A0A7J7IVA4"/>
<dbReference type="EMBL" id="VXIV02003364">
    <property type="protein sequence ID" value="KAF6017745.1"/>
    <property type="molecule type" value="Genomic_DNA"/>
</dbReference>
<evidence type="ECO:0000256" key="2">
    <source>
        <dbReference type="SAM" id="Phobius"/>
    </source>
</evidence>
<reference evidence="3" key="1">
    <citation type="submission" date="2020-06" db="EMBL/GenBank/DDBJ databases">
        <title>Draft genome of Bugula neritina, a colonial animal packing powerful symbionts and potential medicines.</title>
        <authorList>
            <person name="Rayko M."/>
        </authorList>
    </citation>
    <scope>NUCLEOTIDE SEQUENCE [LARGE SCALE GENOMIC DNA]</scope>
    <source>
        <strain evidence="3">Kwan_BN1</strain>
    </source>
</reference>
<keyword evidence="2" id="KW-0812">Transmembrane</keyword>
<proteinExistence type="predicted"/>
<dbReference type="Proteomes" id="UP000593567">
    <property type="component" value="Unassembled WGS sequence"/>
</dbReference>
<comment type="caution">
    <text evidence="3">The sequence shown here is derived from an EMBL/GenBank/DDBJ whole genome shotgun (WGS) entry which is preliminary data.</text>
</comment>
<protein>
    <submittedName>
        <fullName evidence="3">Uncharacterized protein</fullName>
    </submittedName>
</protein>
<gene>
    <name evidence="3" type="ORF">EB796_023946</name>
</gene>
<evidence type="ECO:0000256" key="1">
    <source>
        <dbReference type="SAM" id="MobiDB-lite"/>
    </source>
</evidence>
<organism evidence="3 4">
    <name type="scientific">Bugula neritina</name>
    <name type="common">Brown bryozoan</name>
    <name type="synonym">Sertularia neritina</name>
    <dbReference type="NCBI Taxonomy" id="10212"/>
    <lineage>
        <taxon>Eukaryota</taxon>
        <taxon>Metazoa</taxon>
        <taxon>Spiralia</taxon>
        <taxon>Lophotrochozoa</taxon>
        <taxon>Bryozoa</taxon>
        <taxon>Gymnolaemata</taxon>
        <taxon>Cheilostomatida</taxon>
        <taxon>Flustrina</taxon>
        <taxon>Buguloidea</taxon>
        <taxon>Bugulidae</taxon>
        <taxon>Bugula</taxon>
    </lineage>
</organism>
<name>A0A7J7IVA4_BUGNE</name>
<feature type="transmembrane region" description="Helical" evidence="2">
    <location>
        <begin position="121"/>
        <end position="142"/>
    </location>
</feature>
<accession>A0A7J7IVA4</accession>
<keyword evidence="2" id="KW-0472">Membrane</keyword>
<keyword evidence="4" id="KW-1185">Reference proteome</keyword>